<reference evidence="1 2" key="1">
    <citation type="submission" date="2024-02" db="EMBL/GenBank/DDBJ databases">
        <title>A Gaetbulibacter species isolated from tidal flats and genomic insights of their niches.</title>
        <authorList>
            <person name="Ye Y."/>
        </authorList>
    </citation>
    <scope>NUCLEOTIDE SEQUENCE [LARGE SCALE GENOMIC DNA]</scope>
    <source>
        <strain evidence="1 2">KEM-8</strain>
    </source>
</reference>
<organism evidence="1 2">
    <name type="scientific">Gaetbulibacter aquiaggeris</name>
    <dbReference type="NCBI Taxonomy" id="1735373"/>
    <lineage>
        <taxon>Bacteria</taxon>
        <taxon>Pseudomonadati</taxon>
        <taxon>Bacteroidota</taxon>
        <taxon>Flavobacteriia</taxon>
        <taxon>Flavobacteriales</taxon>
        <taxon>Flavobacteriaceae</taxon>
        <taxon>Gaetbulibacter</taxon>
    </lineage>
</organism>
<proteinExistence type="predicted"/>
<accession>A0ABW7MRX8</accession>
<gene>
    <name evidence="1" type="ORF">V8G56_12665</name>
</gene>
<evidence type="ECO:0000313" key="2">
    <source>
        <dbReference type="Proteomes" id="UP001610104"/>
    </source>
</evidence>
<protein>
    <submittedName>
        <fullName evidence="1">Uncharacterized protein</fullName>
    </submittedName>
</protein>
<dbReference type="Proteomes" id="UP001610104">
    <property type="component" value="Unassembled WGS sequence"/>
</dbReference>
<dbReference type="EMBL" id="JBAWKC010000004">
    <property type="protein sequence ID" value="MFH6769596.1"/>
    <property type="molecule type" value="Genomic_DNA"/>
</dbReference>
<keyword evidence="2" id="KW-1185">Reference proteome</keyword>
<name>A0ABW7MRX8_9FLAO</name>
<sequence>MLHILIFYYMKKKFLWLICFLPFQILGQTNEIDHSQISHEDQATILEWYNNTTEMGVEIIGDSIKYSQEFIKVLNDQGYRESLFPNSYSWDRALHYIKHQQLKQAFWYFINLYADSETNKDLVIKSVLAYDQVLKMDEMLISTFYTYGLMDPEISIIKDGKPEIVRPDILEEKLGHVKEMVAYITKYREQQVKEGD</sequence>
<comment type="caution">
    <text evidence="1">The sequence shown here is derived from an EMBL/GenBank/DDBJ whole genome shotgun (WGS) entry which is preliminary data.</text>
</comment>
<evidence type="ECO:0000313" key="1">
    <source>
        <dbReference type="EMBL" id="MFH6769596.1"/>
    </source>
</evidence>
<dbReference type="RefSeq" id="WP_395438823.1">
    <property type="nucleotide sequence ID" value="NZ_JBAWKC010000004.1"/>
</dbReference>